<dbReference type="RefSeq" id="WP_221249083.1">
    <property type="nucleotide sequence ID" value="NZ_AP024355.1"/>
</dbReference>
<dbReference type="Proteomes" id="UP001319827">
    <property type="component" value="Chromosome"/>
</dbReference>
<gene>
    <name evidence="1" type="primary">csb1</name>
    <name evidence="1" type="ORF">DESUT3_27440</name>
</gene>
<dbReference type="Pfam" id="PF09617">
    <property type="entry name" value="Cas_GSU0053"/>
    <property type="match status" value="1"/>
</dbReference>
<evidence type="ECO:0000313" key="1">
    <source>
        <dbReference type="EMBL" id="BCR05675.1"/>
    </source>
</evidence>
<reference evidence="1 2" key="2">
    <citation type="journal article" date="2021" name="Int. J. Syst. Evol. Microbiol.">
        <title>Isolation and Polyphasic Characterization of Desulfuromonas versatilis sp. Nov., an Electrogenic Bacteria Capable of Versatile Metabolism Isolated from a Graphene Oxide-Reducing Enrichment Culture.</title>
        <authorList>
            <person name="Xie L."/>
            <person name="Yoshida N."/>
            <person name="Ishii S."/>
            <person name="Meng L."/>
        </authorList>
    </citation>
    <scope>NUCLEOTIDE SEQUENCE [LARGE SCALE GENOMIC DNA]</scope>
    <source>
        <strain evidence="1 2">NIT-T3</strain>
    </source>
</reference>
<proteinExistence type="predicted"/>
<protein>
    <submittedName>
        <fullName evidence="1">Type I-U CRISPR-associated protein Cas7</fullName>
    </submittedName>
</protein>
<dbReference type="NCBIfam" id="TIGR02570">
    <property type="entry name" value="cas7_GSU0053"/>
    <property type="match status" value="1"/>
</dbReference>
<name>A0ABM8HXZ3_9BACT</name>
<keyword evidence="2" id="KW-1185">Reference proteome</keyword>
<sequence length="352" mass="38468">MNDLVQKFDHWLENSGPAALVIREKLMPVEGHDGVLFPATFAASEDKTFKGGYNIDEFPDGTNVCLIDSVGSQANRIEPMFMSSEYADLVPQVVVKAGTKRVNLLEAGHRAGDAIVRCSALQQELREAFKAVQNGNAELLAKIAPTSLVFGVWDSRDTQAKLPRLVDSKIRAFNVHKLTRSAQFNPATDYLGQELLEDTSDKKIKDAYAERGFVHVPATGTHGGVIATGGIRRDATLHLAALRLLSAGPDKVKSKTLQRYILGLALTAFTSSAARYLRQGCNLVRDLEKPLEFKVVFNDGSREDANLKHDEALVYAEAVAKEYGVAPGREVLFDINLAKKDVTDSGSKKKAK</sequence>
<dbReference type="EMBL" id="AP024355">
    <property type="protein sequence ID" value="BCR05675.1"/>
    <property type="molecule type" value="Genomic_DNA"/>
</dbReference>
<dbReference type="InterPro" id="IPR013403">
    <property type="entry name" value="CRISPR-assoc_prot_Csb1/Cas7u"/>
</dbReference>
<reference evidence="1 2" key="1">
    <citation type="journal article" date="2016" name="C (Basel)">
        <title>Selective Growth of and Electricity Production by Marine Exoelectrogenic Bacteria in Self-Aggregated Hydrogel of Microbially Reduced Graphene Oxide.</title>
        <authorList>
            <person name="Yoshida N."/>
            <person name="Goto Y."/>
            <person name="Miyata Y."/>
        </authorList>
    </citation>
    <scope>NUCLEOTIDE SEQUENCE [LARGE SCALE GENOMIC DNA]</scope>
    <source>
        <strain evidence="1 2">NIT-T3</strain>
    </source>
</reference>
<evidence type="ECO:0000313" key="2">
    <source>
        <dbReference type="Proteomes" id="UP001319827"/>
    </source>
</evidence>
<accession>A0ABM8HXZ3</accession>
<organism evidence="1 2">
    <name type="scientific">Desulfuromonas versatilis</name>
    <dbReference type="NCBI Taxonomy" id="2802975"/>
    <lineage>
        <taxon>Bacteria</taxon>
        <taxon>Pseudomonadati</taxon>
        <taxon>Thermodesulfobacteriota</taxon>
        <taxon>Desulfuromonadia</taxon>
        <taxon>Desulfuromonadales</taxon>
        <taxon>Desulfuromonadaceae</taxon>
        <taxon>Desulfuromonas</taxon>
    </lineage>
</organism>